<dbReference type="OrthoDB" id="9795431at2"/>
<feature type="region of interest" description="Disordered" evidence="1">
    <location>
        <begin position="1"/>
        <end position="21"/>
    </location>
</feature>
<evidence type="ECO:0000256" key="1">
    <source>
        <dbReference type="SAM" id="MobiDB-lite"/>
    </source>
</evidence>
<name>A0A317PHU6_9HYPH</name>
<gene>
    <name evidence="3" type="ORF">DFR52_104299</name>
</gene>
<proteinExistence type="predicted"/>
<evidence type="ECO:0000259" key="2">
    <source>
        <dbReference type="Pfam" id="PF12225"/>
    </source>
</evidence>
<accession>A0A317PHU6</accession>
<evidence type="ECO:0000313" key="3">
    <source>
        <dbReference type="EMBL" id="PWV99008.1"/>
    </source>
</evidence>
<evidence type="ECO:0000313" key="4">
    <source>
        <dbReference type="Proteomes" id="UP000246352"/>
    </source>
</evidence>
<dbReference type="InterPro" id="IPR022026">
    <property type="entry name" value="DUF5981"/>
</dbReference>
<keyword evidence="4" id="KW-1185">Reference proteome</keyword>
<dbReference type="Pfam" id="PF12225">
    <property type="entry name" value="DUF5981"/>
    <property type="match status" value="1"/>
</dbReference>
<feature type="domain" description="Methylene-tetrahydrofolate reductase C-terminal-like" evidence="2">
    <location>
        <begin position="77"/>
        <end position="167"/>
    </location>
</feature>
<dbReference type="Proteomes" id="UP000246352">
    <property type="component" value="Unassembled WGS sequence"/>
</dbReference>
<sequence length="196" mass="22054">MTDSPTPTTQASLNRKAAPKTDYKPADVSAVRRYRRRFVVRLWAVRHSRALEWVYKQFADLFLLLHPVWKALGYQRVEGPVKFVERHVKGFLFDCRMCGQCVLSSTGMSCPMNCPKQLRNGPCGGVRANGNCEVEPDMPCVWVQAWNGSQQMVENKAILAVQKPVDQSLRETSAWLRTTAQAAARKEAAKTTETPA</sequence>
<comment type="caution">
    <text evidence="3">The sequence shown here is derived from an EMBL/GenBank/DDBJ whole genome shotgun (WGS) entry which is preliminary data.</text>
</comment>
<reference evidence="3 4" key="1">
    <citation type="submission" date="2018-05" db="EMBL/GenBank/DDBJ databases">
        <title>Genomic Encyclopedia of Type Strains, Phase IV (KMG-IV): sequencing the most valuable type-strain genomes for metagenomic binning, comparative biology and taxonomic classification.</title>
        <authorList>
            <person name="Goeker M."/>
        </authorList>
    </citation>
    <scope>NUCLEOTIDE SEQUENCE [LARGE SCALE GENOMIC DNA]</scope>
    <source>
        <strain evidence="3 4">DSM 16791</strain>
    </source>
</reference>
<dbReference type="RefSeq" id="WP_110033161.1">
    <property type="nucleotide sequence ID" value="NZ_QGTR01000004.1"/>
</dbReference>
<protein>
    <submittedName>
        <fullName evidence="3">Methylene-tetrahydrofolate reductase-like protein</fullName>
    </submittedName>
</protein>
<organism evidence="3 4">
    <name type="scientific">Hoeflea marina</name>
    <dbReference type="NCBI Taxonomy" id="274592"/>
    <lineage>
        <taxon>Bacteria</taxon>
        <taxon>Pseudomonadati</taxon>
        <taxon>Pseudomonadota</taxon>
        <taxon>Alphaproteobacteria</taxon>
        <taxon>Hyphomicrobiales</taxon>
        <taxon>Rhizobiaceae</taxon>
        <taxon>Hoeflea</taxon>
    </lineage>
</organism>
<dbReference type="AlphaFoldDB" id="A0A317PHU6"/>
<feature type="compositionally biased region" description="Polar residues" evidence="1">
    <location>
        <begin position="1"/>
        <end position="13"/>
    </location>
</feature>
<dbReference type="EMBL" id="QGTR01000004">
    <property type="protein sequence ID" value="PWV99008.1"/>
    <property type="molecule type" value="Genomic_DNA"/>
</dbReference>